<proteinExistence type="predicted"/>
<dbReference type="Proteomes" id="UP000199137">
    <property type="component" value="Unassembled WGS sequence"/>
</dbReference>
<evidence type="ECO:0000313" key="2">
    <source>
        <dbReference type="Proteomes" id="UP000199137"/>
    </source>
</evidence>
<name>A0A1I5VIP3_9PSEU</name>
<accession>A0A1I5VIP3</accession>
<gene>
    <name evidence="1" type="ORF">SAMN05421854_108374</name>
</gene>
<reference evidence="1 2" key="1">
    <citation type="submission" date="2016-10" db="EMBL/GenBank/DDBJ databases">
        <authorList>
            <person name="de Groot N.N."/>
        </authorList>
    </citation>
    <scope>NUCLEOTIDE SEQUENCE [LARGE SCALE GENOMIC DNA]</scope>
    <source>
        <strain evidence="1 2">DSM 44637</strain>
    </source>
</reference>
<dbReference type="AlphaFoldDB" id="A0A1I5VIP3"/>
<dbReference type="EMBL" id="FOWC01000008">
    <property type="protein sequence ID" value="SFQ07438.1"/>
    <property type="molecule type" value="Genomic_DNA"/>
</dbReference>
<organism evidence="1 2">
    <name type="scientific">Amycolatopsis rubida</name>
    <dbReference type="NCBI Taxonomy" id="112413"/>
    <lineage>
        <taxon>Bacteria</taxon>
        <taxon>Bacillati</taxon>
        <taxon>Actinomycetota</taxon>
        <taxon>Actinomycetes</taxon>
        <taxon>Pseudonocardiales</taxon>
        <taxon>Pseudonocardiaceae</taxon>
        <taxon>Amycolatopsis</taxon>
    </lineage>
</organism>
<sequence>MVAFPDWSPRGLNLVEGWFAEVTDRKLRRSARCGGRELEMTLMPWIADGTRTRNRSCESKPPAKV</sequence>
<protein>
    <submittedName>
        <fullName evidence="1">Uncharacterized protein</fullName>
    </submittedName>
</protein>
<evidence type="ECO:0000313" key="1">
    <source>
        <dbReference type="EMBL" id="SFQ07438.1"/>
    </source>
</evidence>